<keyword evidence="1" id="KW-0732">Signal</keyword>
<protein>
    <submittedName>
        <fullName evidence="2">Uncharacterized protein</fullName>
    </submittedName>
</protein>
<organism evidence="2 3">
    <name type="scientific">Popillia japonica</name>
    <name type="common">Japanese beetle</name>
    <dbReference type="NCBI Taxonomy" id="7064"/>
    <lineage>
        <taxon>Eukaryota</taxon>
        <taxon>Metazoa</taxon>
        <taxon>Ecdysozoa</taxon>
        <taxon>Arthropoda</taxon>
        <taxon>Hexapoda</taxon>
        <taxon>Insecta</taxon>
        <taxon>Pterygota</taxon>
        <taxon>Neoptera</taxon>
        <taxon>Endopterygota</taxon>
        <taxon>Coleoptera</taxon>
        <taxon>Polyphaga</taxon>
        <taxon>Scarabaeiformia</taxon>
        <taxon>Scarabaeidae</taxon>
        <taxon>Rutelinae</taxon>
        <taxon>Popillia</taxon>
    </lineage>
</organism>
<name>A0AAW1JNU0_POPJA</name>
<dbReference type="EMBL" id="JASPKY010000346">
    <property type="protein sequence ID" value="KAK9704623.1"/>
    <property type="molecule type" value="Genomic_DNA"/>
</dbReference>
<dbReference type="AlphaFoldDB" id="A0AAW1JNU0"/>
<accession>A0AAW1JNU0</accession>
<reference evidence="2 3" key="1">
    <citation type="journal article" date="2024" name="BMC Genomics">
        <title>De novo assembly and annotation of Popillia japonica's genome with initial clues to its potential as an invasive pest.</title>
        <authorList>
            <person name="Cucini C."/>
            <person name="Boschi S."/>
            <person name="Funari R."/>
            <person name="Cardaioli E."/>
            <person name="Iannotti N."/>
            <person name="Marturano G."/>
            <person name="Paoli F."/>
            <person name="Bruttini M."/>
            <person name="Carapelli A."/>
            <person name="Frati F."/>
            <person name="Nardi F."/>
        </authorList>
    </citation>
    <scope>NUCLEOTIDE SEQUENCE [LARGE SCALE GENOMIC DNA]</scope>
    <source>
        <strain evidence="2">DMR45628</strain>
    </source>
</reference>
<feature type="signal peptide" evidence="1">
    <location>
        <begin position="1"/>
        <end position="21"/>
    </location>
</feature>
<dbReference type="Proteomes" id="UP001458880">
    <property type="component" value="Unassembled WGS sequence"/>
</dbReference>
<keyword evidence="3" id="KW-1185">Reference proteome</keyword>
<evidence type="ECO:0000313" key="2">
    <source>
        <dbReference type="EMBL" id="KAK9704623.1"/>
    </source>
</evidence>
<proteinExistence type="predicted"/>
<gene>
    <name evidence="2" type="ORF">QE152_g27761</name>
</gene>
<evidence type="ECO:0000313" key="3">
    <source>
        <dbReference type="Proteomes" id="UP001458880"/>
    </source>
</evidence>
<feature type="chain" id="PRO_5044002139" evidence="1">
    <location>
        <begin position="22"/>
        <end position="200"/>
    </location>
</feature>
<sequence>MTDKAFIKLQLLALLSRVSNTNISTPLPESQDQELDFYGSRIVSQNNSSLYKFLVRIVYARKVYNFGILFRPRFVLAPYTKLYYYDEVNVYISAWDDRHFQDTKVIRKIVNAHTYLNRLPLCDFQLSILEIQSPFEGSENYWQANFMTERKPETGTPCKILYFKLNKLHEVETKVVDWKKKKCEDYLGYLSNCERDTFDI</sequence>
<evidence type="ECO:0000256" key="1">
    <source>
        <dbReference type="SAM" id="SignalP"/>
    </source>
</evidence>
<comment type="caution">
    <text evidence="2">The sequence shown here is derived from an EMBL/GenBank/DDBJ whole genome shotgun (WGS) entry which is preliminary data.</text>
</comment>